<dbReference type="Proteomes" id="UP000031327">
    <property type="component" value="Unassembled WGS sequence"/>
</dbReference>
<evidence type="ECO:0000256" key="2">
    <source>
        <dbReference type="PIRSR" id="PIRSR011396-2"/>
    </source>
</evidence>
<organism evidence="3 4">
    <name type="scientific">Pseudoalteromonas luteoviolacea</name>
    <dbReference type="NCBI Taxonomy" id="43657"/>
    <lineage>
        <taxon>Bacteria</taxon>
        <taxon>Pseudomonadati</taxon>
        <taxon>Pseudomonadota</taxon>
        <taxon>Gammaproteobacteria</taxon>
        <taxon>Alteromonadales</taxon>
        <taxon>Pseudoalteromonadaceae</taxon>
        <taxon>Pseudoalteromonas</taxon>
    </lineage>
</organism>
<evidence type="ECO:0000313" key="3">
    <source>
        <dbReference type="EMBL" id="KID57326.1"/>
    </source>
</evidence>
<keyword evidence="2" id="KW-0547">Nucleotide-binding</keyword>
<dbReference type="PANTHER" id="PTHR43747:SF4">
    <property type="entry name" value="FLAVIN-DEPENDENT TRYPTOPHAN HALOGENASE"/>
    <property type="match status" value="1"/>
</dbReference>
<dbReference type="Gene3D" id="3.50.50.60">
    <property type="entry name" value="FAD/NAD(P)-binding domain"/>
    <property type="match status" value="1"/>
</dbReference>
<dbReference type="PANTHER" id="PTHR43747">
    <property type="entry name" value="FAD-BINDING PROTEIN"/>
    <property type="match status" value="1"/>
</dbReference>
<comment type="caution">
    <text evidence="3">The sequence shown here is derived from an EMBL/GenBank/DDBJ whole genome shotgun (WGS) entry which is preliminary data.</text>
</comment>
<gene>
    <name evidence="3" type="ORF">JF50_08895</name>
</gene>
<reference evidence="3 4" key="1">
    <citation type="submission" date="2014-12" db="EMBL/GenBank/DDBJ databases">
        <title>Draft Genome Sequence of Pseudoalteromonas luteoviolacea HI1.</title>
        <authorList>
            <person name="Asahina A.Y."/>
            <person name="Hadfield M.G."/>
        </authorList>
    </citation>
    <scope>NUCLEOTIDE SEQUENCE [LARGE SCALE GENOMIC DNA]</scope>
    <source>
        <strain evidence="3 4">HI1</strain>
    </source>
</reference>
<proteinExistence type="predicted"/>
<dbReference type="InterPro" id="IPR036188">
    <property type="entry name" value="FAD/NAD-bd_sf"/>
</dbReference>
<evidence type="ECO:0000256" key="1">
    <source>
        <dbReference type="PIRSR" id="PIRSR011396-1"/>
    </source>
</evidence>
<dbReference type="EMBL" id="JWIC01000005">
    <property type="protein sequence ID" value="KID57326.1"/>
    <property type="molecule type" value="Genomic_DNA"/>
</dbReference>
<evidence type="ECO:0008006" key="5">
    <source>
        <dbReference type="Google" id="ProtNLM"/>
    </source>
</evidence>
<keyword evidence="2" id="KW-0285">Flavoprotein</keyword>
<dbReference type="SUPFAM" id="SSF51905">
    <property type="entry name" value="FAD/NAD(P)-binding domain"/>
    <property type="match status" value="1"/>
</dbReference>
<dbReference type="OrthoDB" id="7178350at2"/>
<dbReference type="GO" id="GO:0004497">
    <property type="term" value="F:monooxygenase activity"/>
    <property type="evidence" value="ECO:0007669"/>
    <property type="project" value="InterPro"/>
</dbReference>
<protein>
    <recommendedName>
        <fullName evidence="5">Tryptophan halogenase</fullName>
    </recommendedName>
</protein>
<dbReference type="InterPro" id="IPR033856">
    <property type="entry name" value="Trp_halogen"/>
</dbReference>
<feature type="binding site" evidence="2">
    <location>
        <begin position="10"/>
        <end position="13"/>
    </location>
    <ligand>
        <name>FAD</name>
        <dbReference type="ChEBI" id="CHEBI:57692"/>
    </ligand>
</feature>
<dbReference type="InterPro" id="IPR050816">
    <property type="entry name" value="Flavin-dep_Halogenase_NPB"/>
</dbReference>
<feature type="binding site" evidence="2">
    <location>
        <position position="76"/>
    </location>
    <ligand>
        <name>7-chloro-L-tryptophan</name>
        <dbReference type="ChEBI" id="CHEBI:58713"/>
    </ligand>
</feature>
<evidence type="ECO:0000313" key="4">
    <source>
        <dbReference type="Proteomes" id="UP000031327"/>
    </source>
</evidence>
<dbReference type="AlphaFoldDB" id="A0A0C1Q9I1"/>
<feature type="active site" evidence="1">
    <location>
        <position position="76"/>
    </location>
</feature>
<sequence>MIKKIVIVGGGTAGWLAANHLGKRFFGSGTEVKLIESANIPTIGVGEGTVPMMRQTLEYFGIDEGEFIKECNVAFKQGISFENWMAPNNGNMHQYYHPFDFFSSELGLVTSWLNEHSDTSFADFVGFQSTLCNHNLSPKLITQPQYDGAASYAYHLDAGAFSELLKRHAVSQLGVIHQYSDLEEVVIRDDGEIGHLVTDTGIEEADLYIDCTGFKSLLLGEALQVPFIPKGDVLFADKALAVQVPYSENEHIPSYTRSTAQSAGWIWDIGLYTRKGIGHVYSSHHTTQEQAYVELENYIGTDLDKLNVRSIDMNVGYRSKAWSKNCVALGLSQGFVEPLEATGLLVFDVTAKMLADTLPTNKIAFNTVSTHFNETVTNMWNKVIDFIKLHYCISDREDSAFWLDNRSLDSIPDSLKDKLQLWLHKVPTHYDFGGKFDVFDIDNYLYVLYGMSYPTNIESNLITSYEAKRVSDIVKTIQYQQKQARELALNNKALLDKIHQFGLAKQ</sequence>
<dbReference type="Pfam" id="PF04820">
    <property type="entry name" value="Trp_halogenase"/>
    <property type="match status" value="1"/>
</dbReference>
<dbReference type="GO" id="GO:0000166">
    <property type="term" value="F:nucleotide binding"/>
    <property type="evidence" value="ECO:0007669"/>
    <property type="project" value="UniProtKB-KW"/>
</dbReference>
<keyword evidence="2" id="KW-0274">FAD</keyword>
<dbReference type="InterPro" id="IPR006905">
    <property type="entry name" value="Flavin_halogenase"/>
</dbReference>
<feature type="binding site" evidence="2">
    <location>
        <position position="340"/>
    </location>
    <ligand>
        <name>L-tryptophan</name>
        <dbReference type="ChEBI" id="CHEBI:57912"/>
    </ligand>
</feature>
<dbReference type="PIRSF" id="PIRSF011396">
    <property type="entry name" value="Trp_halogenase"/>
    <property type="match status" value="1"/>
</dbReference>
<accession>A0A0C1Q9I1</accession>
<dbReference type="RefSeq" id="WP_039609098.1">
    <property type="nucleotide sequence ID" value="NZ_JWIC01000005.1"/>
</dbReference>
<name>A0A0C1Q9I1_9GAMM</name>
<feature type="binding site" evidence="2">
    <location>
        <position position="331"/>
    </location>
    <ligand>
        <name>FAD</name>
        <dbReference type="ChEBI" id="CHEBI:57692"/>
    </ligand>
</feature>